<protein>
    <submittedName>
        <fullName evidence="1">Uncharacterized protein</fullName>
    </submittedName>
</protein>
<keyword evidence="2" id="KW-1185">Reference proteome</keyword>
<evidence type="ECO:0000313" key="2">
    <source>
        <dbReference type="Proteomes" id="UP001633002"/>
    </source>
</evidence>
<evidence type="ECO:0000313" key="1">
    <source>
        <dbReference type="EMBL" id="KAL3678496.1"/>
    </source>
</evidence>
<comment type="caution">
    <text evidence="1">The sequence shown here is derived from an EMBL/GenBank/DDBJ whole genome shotgun (WGS) entry which is preliminary data.</text>
</comment>
<reference evidence="1 2" key="1">
    <citation type="submission" date="2024-09" db="EMBL/GenBank/DDBJ databases">
        <title>Chromosome-scale assembly of Riccia sorocarpa.</title>
        <authorList>
            <person name="Paukszto L."/>
        </authorList>
    </citation>
    <scope>NUCLEOTIDE SEQUENCE [LARGE SCALE GENOMIC DNA]</scope>
    <source>
        <strain evidence="1">LP-2024</strain>
        <tissue evidence="1">Aerial parts of the thallus</tissue>
    </source>
</reference>
<dbReference type="AlphaFoldDB" id="A0ABD3GIR6"/>
<name>A0ABD3GIR6_9MARC</name>
<dbReference type="Proteomes" id="UP001633002">
    <property type="component" value="Unassembled WGS sequence"/>
</dbReference>
<proteinExistence type="predicted"/>
<organism evidence="1 2">
    <name type="scientific">Riccia sorocarpa</name>
    <dbReference type="NCBI Taxonomy" id="122646"/>
    <lineage>
        <taxon>Eukaryota</taxon>
        <taxon>Viridiplantae</taxon>
        <taxon>Streptophyta</taxon>
        <taxon>Embryophyta</taxon>
        <taxon>Marchantiophyta</taxon>
        <taxon>Marchantiopsida</taxon>
        <taxon>Marchantiidae</taxon>
        <taxon>Marchantiales</taxon>
        <taxon>Ricciaceae</taxon>
        <taxon>Riccia</taxon>
    </lineage>
</organism>
<accession>A0ABD3GIR6</accession>
<dbReference type="EMBL" id="JBJQOH010000007">
    <property type="protein sequence ID" value="KAL3678496.1"/>
    <property type="molecule type" value="Genomic_DNA"/>
</dbReference>
<sequence>MTASSSEVAASGVIALVSSSGKYVALQSSATVSVCFDSSRNIPNANNPLSLPELGQRMIEPAYQGCAVLVDNTAFSETAHSRAKLGARPEGVF</sequence>
<gene>
    <name evidence="1" type="ORF">R1sor_021452</name>
</gene>